<name>A0A7X6MW32_9STRE</name>
<sequence>MVIEKEEFDNVDEATEVILTYEDDIVIPKIADTEGIKIISQSEHQIVLEYTCDEKCVKDYLATYGLPRTPKRISFEFEVEIDEDDDIFGVTDEEL</sequence>
<accession>A0A7X6MW32</accession>
<reference evidence="1 2" key="1">
    <citation type="submission" date="2020-04" db="EMBL/GenBank/DDBJ databases">
        <title>MicrobeNet Type strains.</title>
        <authorList>
            <person name="Nicholson A.C."/>
        </authorList>
    </citation>
    <scope>NUCLEOTIDE SEQUENCE [LARGE SCALE GENOMIC DNA]</scope>
    <source>
        <strain evidence="1 2">CCUG 69612</strain>
    </source>
</reference>
<evidence type="ECO:0000313" key="2">
    <source>
        <dbReference type="Proteomes" id="UP000522720"/>
    </source>
</evidence>
<evidence type="ECO:0000313" key="1">
    <source>
        <dbReference type="EMBL" id="NKZ19482.1"/>
    </source>
</evidence>
<dbReference type="EMBL" id="JAAXPR010000002">
    <property type="protein sequence ID" value="NKZ19482.1"/>
    <property type="molecule type" value="Genomic_DNA"/>
</dbReference>
<organism evidence="1 2">
    <name type="scientific">Streptococcus ovuberis</name>
    <dbReference type="NCBI Taxonomy" id="1936207"/>
    <lineage>
        <taxon>Bacteria</taxon>
        <taxon>Bacillati</taxon>
        <taxon>Bacillota</taxon>
        <taxon>Bacilli</taxon>
        <taxon>Lactobacillales</taxon>
        <taxon>Streptococcaceae</taxon>
        <taxon>Streptococcus</taxon>
    </lineage>
</organism>
<dbReference type="AlphaFoldDB" id="A0A7X6MW32"/>
<keyword evidence="2" id="KW-1185">Reference proteome</keyword>
<proteinExistence type="predicted"/>
<comment type="caution">
    <text evidence="1">The sequence shown here is derived from an EMBL/GenBank/DDBJ whole genome shotgun (WGS) entry which is preliminary data.</text>
</comment>
<dbReference type="Proteomes" id="UP000522720">
    <property type="component" value="Unassembled WGS sequence"/>
</dbReference>
<gene>
    <name evidence="1" type="ORF">HF992_01210</name>
</gene>
<protein>
    <submittedName>
        <fullName evidence="1">Uncharacterized protein</fullName>
    </submittedName>
</protein>